<keyword evidence="3" id="KW-0547">Nucleotide-binding</keyword>
<protein>
    <recommendedName>
        <fullName evidence="11">AAA+ ATPase domain-containing protein</fullName>
    </recommendedName>
</protein>
<dbReference type="GO" id="GO:0005524">
    <property type="term" value="F:ATP binding"/>
    <property type="evidence" value="ECO:0007669"/>
    <property type="project" value="UniProtKB-KW"/>
</dbReference>
<organism evidence="9 10">
    <name type="scientific">Rhodosorus marinus</name>
    <dbReference type="NCBI Taxonomy" id="101924"/>
    <lineage>
        <taxon>Eukaryota</taxon>
        <taxon>Rhodophyta</taxon>
        <taxon>Stylonematophyceae</taxon>
        <taxon>Stylonematales</taxon>
        <taxon>Stylonemataceae</taxon>
        <taxon>Rhodosorus</taxon>
    </lineage>
</organism>
<dbReference type="AlphaFoldDB" id="A0AAV8UZC3"/>
<dbReference type="InterPro" id="IPR027417">
    <property type="entry name" value="P-loop_NTPase"/>
</dbReference>
<dbReference type="GO" id="GO:0033314">
    <property type="term" value="P:mitotic DNA replication checkpoint signaling"/>
    <property type="evidence" value="ECO:0007669"/>
    <property type="project" value="TreeGrafter"/>
</dbReference>
<comment type="caution">
    <text evidence="9">The sequence shown here is derived from an EMBL/GenBank/DDBJ whole genome shotgun (WGS) entry which is preliminary data.</text>
</comment>
<dbReference type="GO" id="GO:0005634">
    <property type="term" value="C:nucleus"/>
    <property type="evidence" value="ECO:0007669"/>
    <property type="project" value="UniProtKB-SubCell"/>
</dbReference>
<dbReference type="PANTHER" id="PTHR12172:SF0">
    <property type="entry name" value="CELL CYCLE CHECKPOINT PROTEIN RAD17"/>
    <property type="match status" value="1"/>
</dbReference>
<evidence type="ECO:0000256" key="2">
    <source>
        <dbReference type="ARBA" id="ARBA00006168"/>
    </source>
</evidence>
<evidence type="ECO:0008006" key="11">
    <source>
        <dbReference type="Google" id="ProtNLM"/>
    </source>
</evidence>
<evidence type="ECO:0000256" key="6">
    <source>
        <dbReference type="ARBA" id="ARBA00023242"/>
    </source>
</evidence>
<evidence type="ECO:0000256" key="7">
    <source>
        <dbReference type="ARBA" id="ARBA00023306"/>
    </source>
</evidence>
<feature type="region of interest" description="Disordered" evidence="8">
    <location>
        <begin position="1"/>
        <end position="52"/>
    </location>
</feature>
<keyword evidence="7" id="KW-0131">Cell cycle</keyword>
<name>A0AAV8UZC3_9RHOD</name>
<keyword evidence="6" id="KW-0539">Nucleus</keyword>
<evidence type="ECO:0000256" key="5">
    <source>
        <dbReference type="ARBA" id="ARBA00022840"/>
    </source>
</evidence>
<keyword evidence="10" id="KW-1185">Reference proteome</keyword>
<keyword evidence="5" id="KW-0067">ATP-binding</keyword>
<dbReference type="InterPro" id="IPR004582">
    <property type="entry name" value="Checkpoint_prot_Rad17_Rad24"/>
</dbReference>
<dbReference type="Proteomes" id="UP001157974">
    <property type="component" value="Unassembled WGS sequence"/>
</dbReference>
<dbReference type="EMBL" id="JAMWBK010000002">
    <property type="protein sequence ID" value="KAJ8907983.1"/>
    <property type="molecule type" value="Genomic_DNA"/>
</dbReference>
<dbReference type="SUPFAM" id="SSF52540">
    <property type="entry name" value="P-loop containing nucleoside triphosphate hydrolases"/>
    <property type="match status" value="1"/>
</dbReference>
<dbReference type="GO" id="GO:0000077">
    <property type="term" value="P:DNA damage checkpoint signaling"/>
    <property type="evidence" value="ECO:0007669"/>
    <property type="project" value="TreeGrafter"/>
</dbReference>
<evidence type="ECO:0000256" key="1">
    <source>
        <dbReference type="ARBA" id="ARBA00004123"/>
    </source>
</evidence>
<dbReference type="PANTHER" id="PTHR12172">
    <property type="entry name" value="CELL CYCLE CHECKPOINT PROTEIN RAD17"/>
    <property type="match status" value="1"/>
</dbReference>
<comment type="subcellular location">
    <subcellularLocation>
        <location evidence="1">Nucleus</location>
    </subcellularLocation>
</comment>
<proteinExistence type="inferred from homology"/>
<dbReference type="Pfam" id="PF03215">
    <property type="entry name" value="Rad17"/>
    <property type="match status" value="1"/>
</dbReference>
<dbReference type="Gene3D" id="1.10.8.60">
    <property type="match status" value="1"/>
</dbReference>
<sequence>MIKKGLASSGSDFEDGPVRKRARTRASNHAEDEIDGEHGSNGSNDGDQDESRLETLPIHVKLKLGRSSPDFAVSPAKAKEVKAWLLDKKKSSSRTTATLEKNVLVLHGPPGSGKSSLLHSLANELKIELVEWTYPAVLRSAASDLRDFASEASYPSVFEPKRKRFIVLDDLPSPFAEDMIREVIRIATSFDLPLIAVFSGEDRKVDAELAPYAVIISLREVATKKMKNALKLAASRINLDLSKERLEEFVAEASGDMRAALNALQAVSVSSDRILPCRDSHLAFSHAAGKVFHAKRLENGILKDPPESISERLGSECRLIQPYLFENLHSFFRDTNDVARALEGLSYADLLSRWFSDRLVLSEMSELAFCVSAGSIIVHNEHRAKSSFLALSSGRSREDVHGRGYGQLQSHHPEELRRRPRVLDRFTSLEVLNEIDQQAYKDTAEVESIEEFEDSD</sequence>
<accession>A0AAV8UZC3</accession>
<gene>
    <name evidence="9" type="ORF">NDN08_008084</name>
</gene>
<dbReference type="GO" id="GO:0006281">
    <property type="term" value="P:DNA repair"/>
    <property type="evidence" value="ECO:0007669"/>
    <property type="project" value="InterPro"/>
</dbReference>
<evidence type="ECO:0000313" key="10">
    <source>
        <dbReference type="Proteomes" id="UP001157974"/>
    </source>
</evidence>
<reference evidence="9 10" key="1">
    <citation type="journal article" date="2023" name="Nat. Commun.">
        <title>Origin of minicircular mitochondrial genomes in red algae.</title>
        <authorList>
            <person name="Lee Y."/>
            <person name="Cho C.H."/>
            <person name="Lee Y.M."/>
            <person name="Park S.I."/>
            <person name="Yang J.H."/>
            <person name="West J.A."/>
            <person name="Bhattacharya D."/>
            <person name="Yoon H.S."/>
        </authorList>
    </citation>
    <scope>NUCLEOTIDE SEQUENCE [LARGE SCALE GENOMIC DNA]</scope>
    <source>
        <strain evidence="9 10">CCMP1338</strain>
        <tissue evidence="9">Whole cell</tissue>
    </source>
</reference>
<dbReference type="Gene3D" id="3.40.50.300">
    <property type="entry name" value="P-loop containing nucleotide triphosphate hydrolases"/>
    <property type="match status" value="1"/>
</dbReference>
<dbReference type="GO" id="GO:0003682">
    <property type="term" value="F:chromatin binding"/>
    <property type="evidence" value="ECO:0007669"/>
    <property type="project" value="TreeGrafter"/>
</dbReference>
<evidence type="ECO:0000256" key="8">
    <source>
        <dbReference type="SAM" id="MobiDB-lite"/>
    </source>
</evidence>
<comment type="similarity">
    <text evidence="2">Belongs to the rad17/RAD24 family.</text>
</comment>
<dbReference type="GO" id="GO:0003689">
    <property type="term" value="F:DNA clamp loader activity"/>
    <property type="evidence" value="ECO:0007669"/>
    <property type="project" value="TreeGrafter"/>
</dbReference>
<evidence type="ECO:0000256" key="4">
    <source>
        <dbReference type="ARBA" id="ARBA00022763"/>
    </source>
</evidence>
<evidence type="ECO:0000256" key="3">
    <source>
        <dbReference type="ARBA" id="ARBA00022741"/>
    </source>
</evidence>
<evidence type="ECO:0000313" key="9">
    <source>
        <dbReference type="EMBL" id="KAJ8907983.1"/>
    </source>
</evidence>
<keyword evidence="4" id="KW-0227">DNA damage</keyword>